<organism evidence="2">
    <name type="scientific">marine metagenome</name>
    <dbReference type="NCBI Taxonomy" id="408172"/>
    <lineage>
        <taxon>unclassified sequences</taxon>
        <taxon>metagenomes</taxon>
        <taxon>ecological metagenomes</taxon>
    </lineage>
</organism>
<dbReference type="EMBL" id="UINC01158919">
    <property type="protein sequence ID" value="SVD56724.1"/>
    <property type="molecule type" value="Genomic_DNA"/>
</dbReference>
<protein>
    <submittedName>
        <fullName evidence="2">Uncharacterized protein</fullName>
    </submittedName>
</protein>
<proteinExistence type="predicted"/>
<evidence type="ECO:0000313" key="2">
    <source>
        <dbReference type="EMBL" id="SVD56724.1"/>
    </source>
</evidence>
<accession>A0A382WDI2</accession>
<sequence>TAYDPEMGQGSGDPEPRFHPDSK</sequence>
<feature type="region of interest" description="Disordered" evidence="1">
    <location>
        <begin position="1"/>
        <end position="23"/>
    </location>
</feature>
<dbReference type="AlphaFoldDB" id="A0A382WDI2"/>
<name>A0A382WDI2_9ZZZZ</name>
<gene>
    <name evidence="2" type="ORF">METZ01_LOCUS409578</name>
</gene>
<feature type="non-terminal residue" evidence="2">
    <location>
        <position position="1"/>
    </location>
</feature>
<feature type="compositionally biased region" description="Basic and acidic residues" evidence="1">
    <location>
        <begin position="14"/>
        <end position="23"/>
    </location>
</feature>
<evidence type="ECO:0000256" key="1">
    <source>
        <dbReference type="SAM" id="MobiDB-lite"/>
    </source>
</evidence>
<reference evidence="2" key="1">
    <citation type="submission" date="2018-05" db="EMBL/GenBank/DDBJ databases">
        <authorList>
            <person name="Lanie J.A."/>
            <person name="Ng W.-L."/>
            <person name="Kazmierczak K.M."/>
            <person name="Andrzejewski T.M."/>
            <person name="Davidsen T.M."/>
            <person name="Wayne K.J."/>
            <person name="Tettelin H."/>
            <person name="Glass J.I."/>
            <person name="Rusch D."/>
            <person name="Podicherti R."/>
            <person name="Tsui H.-C.T."/>
            <person name="Winkler M.E."/>
        </authorList>
    </citation>
    <scope>NUCLEOTIDE SEQUENCE</scope>
</reference>